<evidence type="ECO:0000313" key="2">
    <source>
        <dbReference type="Proteomes" id="UP001152320"/>
    </source>
</evidence>
<sequence>MHCETQEDAEIIHKMDMQVVERKRTVDVAGDTRVSGTVRWTIFENTGHSWKERSKDFEIRWQWKLRGTCSLLHHLLQYSTSRCLCCHGWYYACNSLKISYCNLEVPLLKVNDRGVDDKNSLDAN</sequence>
<dbReference type="Proteomes" id="UP001152320">
    <property type="component" value="Chromosome 19"/>
</dbReference>
<protein>
    <submittedName>
        <fullName evidence="1">Uncharacterized protein</fullName>
    </submittedName>
</protein>
<proteinExistence type="predicted"/>
<comment type="caution">
    <text evidence="1">The sequence shown here is derived from an EMBL/GenBank/DDBJ whole genome shotgun (WGS) entry which is preliminary data.</text>
</comment>
<organism evidence="1 2">
    <name type="scientific">Holothuria leucospilota</name>
    <name type="common">Black long sea cucumber</name>
    <name type="synonym">Mertensiothuria leucospilota</name>
    <dbReference type="NCBI Taxonomy" id="206669"/>
    <lineage>
        <taxon>Eukaryota</taxon>
        <taxon>Metazoa</taxon>
        <taxon>Echinodermata</taxon>
        <taxon>Eleutherozoa</taxon>
        <taxon>Echinozoa</taxon>
        <taxon>Holothuroidea</taxon>
        <taxon>Aspidochirotacea</taxon>
        <taxon>Aspidochirotida</taxon>
        <taxon>Holothuriidae</taxon>
        <taxon>Holothuria</taxon>
    </lineage>
</organism>
<dbReference type="AlphaFoldDB" id="A0A9Q0YMC4"/>
<reference evidence="1" key="1">
    <citation type="submission" date="2021-10" db="EMBL/GenBank/DDBJ databases">
        <title>Tropical sea cucumber genome reveals ecological adaptation and Cuvierian tubules defense mechanism.</title>
        <authorList>
            <person name="Chen T."/>
        </authorList>
    </citation>
    <scope>NUCLEOTIDE SEQUENCE</scope>
    <source>
        <strain evidence="1">Nanhai2018</strain>
        <tissue evidence="1">Muscle</tissue>
    </source>
</reference>
<gene>
    <name evidence="1" type="ORF">HOLleu_35630</name>
</gene>
<accession>A0A9Q0YMC4</accession>
<keyword evidence="2" id="KW-1185">Reference proteome</keyword>
<name>A0A9Q0YMC4_HOLLE</name>
<evidence type="ECO:0000313" key="1">
    <source>
        <dbReference type="EMBL" id="KAJ8023264.1"/>
    </source>
</evidence>
<dbReference type="EMBL" id="JAIZAY010000019">
    <property type="protein sequence ID" value="KAJ8023264.1"/>
    <property type="molecule type" value="Genomic_DNA"/>
</dbReference>